<evidence type="ECO:0000256" key="3">
    <source>
        <dbReference type="ARBA" id="ARBA00022475"/>
    </source>
</evidence>
<keyword evidence="4" id="KW-0488">Methylation</keyword>
<dbReference type="AlphaFoldDB" id="A0A4R2IJ27"/>
<comment type="subcellular location">
    <subcellularLocation>
        <location evidence="1">Cell inner membrane</location>
        <topology evidence="1">Single-pass membrane protein</topology>
    </subcellularLocation>
</comment>
<keyword evidence="3" id="KW-1003">Cell membrane</keyword>
<evidence type="ECO:0000256" key="1">
    <source>
        <dbReference type="ARBA" id="ARBA00004377"/>
    </source>
</evidence>
<keyword evidence="8 11" id="KW-0472">Membrane</keyword>
<dbReference type="EMBL" id="SLWQ01000001">
    <property type="protein sequence ID" value="TCO42715.1"/>
    <property type="molecule type" value="Genomic_DNA"/>
</dbReference>
<dbReference type="OrthoDB" id="8481584at2"/>
<dbReference type="GO" id="GO:0015628">
    <property type="term" value="P:protein secretion by the type II secretion system"/>
    <property type="evidence" value="ECO:0007669"/>
    <property type="project" value="InterPro"/>
</dbReference>
<evidence type="ECO:0000256" key="6">
    <source>
        <dbReference type="ARBA" id="ARBA00022692"/>
    </source>
</evidence>
<dbReference type="GO" id="GO:0005886">
    <property type="term" value="C:plasma membrane"/>
    <property type="evidence" value="ECO:0007669"/>
    <property type="project" value="UniProtKB-SubCell"/>
</dbReference>
<evidence type="ECO:0000256" key="10">
    <source>
        <dbReference type="ARBA" id="ARBA00030775"/>
    </source>
</evidence>
<evidence type="ECO:0000259" key="12">
    <source>
        <dbReference type="Pfam" id="PF12019"/>
    </source>
</evidence>
<sequence>MKRRESGIGNREWSGRDASLRAVVPHSPFPIPHSRRPRSGGFTLIELMAVILLLAIALTIVSVGFSKSLQAAKVRAASRDLVAALRYTRGQAIVKGQAQALVLDLGENSYTAPGKGAKKLPPDMTLRLTTADTEVVGDHRGGIRFFPDGSSTGGHISVLLGQREWRINVAWLTGEIALDEKPE</sequence>
<evidence type="ECO:0000313" key="13">
    <source>
        <dbReference type="EMBL" id="TCO42715.1"/>
    </source>
</evidence>
<feature type="transmembrane region" description="Helical" evidence="11">
    <location>
        <begin position="44"/>
        <end position="65"/>
    </location>
</feature>
<reference evidence="13 14" key="1">
    <citation type="journal article" date="2015" name="Stand. Genomic Sci.">
        <title>Genomic Encyclopedia of Bacterial and Archaeal Type Strains, Phase III: the genomes of soil and plant-associated and newly described type strains.</title>
        <authorList>
            <person name="Whitman W.B."/>
            <person name="Woyke T."/>
            <person name="Klenk H.P."/>
            <person name="Zhou Y."/>
            <person name="Lilburn T.G."/>
            <person name="Beck B.J."/>
            <person name="De Vos P."/>
            <person name="Vandamme P."/>
            <person name="Eisen J.A."/>
            <person name="Garrity G."/>
            <person name="Hugenholtz P."/>
            <person name="Kyrpides N.C."/>
        </authorList>
    </citation>
    <scope>NUCLEOTIDE SEQUENCE [LARGE SCALE GENOMIC DNA]</scope>
    <source>
        <strain evidence="13 14">A3</strain>
    </source>
</reference>
<keyword evidence="5" id="KW-0997">Cell inner membrane</keyword>
<dbReference type="SUPFAM" id="SSF54523">
    <property type="entry name" value="Pili subunits"/>
    <property type="match status" value="1"/>
</dbReference>
<evidence type="ECO:0000313" key="14">
    <source>
        <dbReference type="Proteomes" id="UP000294862"/>
    </source>
</evidence>
<evidence type="ECO:0000256" key="11">
    <source>
        <dbReference type="SAM" id="Phobius"/>
    </source>
</evidence>
<gene>
    <name evidence="13" type="ORF">EV148_101121</name>
</gene>
<evidence type="ECO:0000256" key="2">
    <source>
        <dbReference type="ARBA" id="ARBA00021549"/>
    </source>
</evidence>
<accession>A0A4R2IJ27</accession>
<proteinExistence type="inferred from homology"/>
<keyword evidence="6 11" id="KW-0812">Transmembrane</keyword>
<evidence type="ECO:0000256" key="9">
    <source>
        <dbReference type="ARBA" id="ARBA00025772"/>
    </source>
</evidence>
<dbReference type="NCBIfam" id="TIGR02532">
    <property type="entry name" value="IV_pilin_GFxxxE"/>
    <property type="match status" value="1"/>
</dbReference>
<evidence type="ECO:0000256" key="5">
    <source>
        <dbReference type="ARBA" id="ARBA00022519"/>
    </source>
</evidence>
<comment type="similarity">
    <text evidence="9">Belongs to the GSP H family.</text>
</comment>
<dbReference type="Proteomes" id="UP000294862">
    <property type="component" value="Unassembled WGS sequence"/>
</dbReference>
<evidence type="ECO:0000256" key="8">
    <source>
        <dbReference type="ARBA" id="ARBA00023136"/>
    </source>
</evidence>
<dbReference type="InterPro" id="IPR012902">
    <property type="entry name" value="N_methyl_site"/>
</dbReference>
<name>A0A4R2IJ27_9GAMM</name>
<dbReference type="Gene3D" id="3.30.700.10">
    <property type="entry name" value="Glycoprotein, Type 4 Pilin"/>
    <property type="match status" value="1"/>
</dbReference>
<dbReference type="PROSITE" id="PS00409">
    <property type="entry name" value="PROKAR_NTER_METHYL"/>
    <property type="match status" value="1"/>
</dbReference>
<organism evidence="13 14">
    <name type="scientific">Dokdonella fugitiva</name>
    <dbReference type="NCBI Taxonomy" id="328517"/>
    <lineage>
        <taxon>Bacteria</taxon>
        <taxon>Pseudomonadati</taxon>
        <taxon>Pseudomonadota</taxon>
        <taxon>Gammaproteobacteria</taxon>
        <taxon>Lysobacterales</taxon>
        <taxon>Rhodanobacteraceae</taxon>
        <taxon>Dokdonella</taxon>
    </lineage>
</organism>
<evidence type="ECO:0000256" key="4">
    <source>
        <dbReference type="ARBA" id="ARBA00022481"/>
    </source>
</evidence>
<comment type="caution">
    <text evidence="13">The sequence shown here is derived from an EMBL/GenBank/DDBJ whole genome shotgun (WGS) entry which is preliminary data.</text>
</comment>
<feature type="domain" description="General secretion pathway GspH" evidence="12">
    <location>
        <begin position="77"/>
        <end position="172"/>
    </location>
</feature>
<dbReference type="InterPro" id="IPR022346">
    <property type="entry name" value="T2SS_GspH"/>
</dbReference>
<evidence type="ECO:0000256" key="7">
    <source>
        <dbReference type="ARBA" id="ARBA00022989"/>
    </source>
</evidence>
<protein>
    <recommendedName>
        <fullName evidence="2">Type II secretion system protein H</fullName>
    </recommendedName>
    <alternativeName>
        <fullName evidence="10">General secretion pathway protein H</fullName>
    </alternativeName>
</protein>
<keyword evidence="14" id="KW-1185">Reference proteome</keyword>
<dbReference type="GO" id="GO:0015627">
    <property type="term" value="C:type II protein secretion system complex"/>
    <property type="evidence" value="ECO:0007669"/>
    <property type="project" value="InterPro"/>
</dbReference>
<dbReference type="InterPro" id="IPR045584">
    <property type="entry name" value="Pilin-like"/>
</dbReference>
<dbReference type="Pfam" id="PF12019">
    <property type="entry name" value="GspH"/>
    <property type="match status" value="1"/>
</dbReference>
<keyword evidence="7 11" id="KW-1133">Transmembrane helix</keyword>
<dbReference type="Pfam" id="PF07963">
    <property type="entry name" value="N_methyl"/>
    <property type="match status" value="1"/>
</dbReference>